<keyword evidence="7" id="KW-0690">Ribosome biogenesis</keyword>
<keyword evidence="4 7" id="KW-0255">Endonuclease</keyword>
<keyword evidence="7" id="KW-0698">rRNA processing</keyword>
<evidence type="ECO:0000313" key="8">
    <source>
        <dbReference type="EMBL" id="MEK8045618.1"/>
    </source>
</evidence>
<feature type="binding site" evidence="7">
    <location>
        <position position="122"/>
    </location>
    <ligand>
        <name>Zn(2+)</name>
        <dbReference type="ChEBI" id="CHEBI:29105"/>
        <note>catalytic</note>
    </ligand>
</feature>
<evidence type="ECO:0000256" key="1">
    <source>
        <dbReference type="ARBA" id="ARBA00010875"/>
    </source>
</evidence>
<reference evidence="8 9" key="1">
    <citation type="submission" date="2024-04" db="EMBL/GenBank/DDBJ databases">
        <title>Novel species of the genus Ideonella isolated from streams.</title>
        <authorList>
            <person name="Lu H."/>
        </authorList>
    </citation>
    <scope>NUCLEOTIDE SEQUENCE [LARGE SCALE GENOMIC DNA]</scope>
    <source>
        <strain evidence="8 9">LYT19W</strain>
    </source>
</reference>
<comment type="cofactor">
    <cofactor evidence="7">
        <name>Zn(2+)</name>
        <dbReference type="ChEBI" id="CHEBI:29105"/>
    </cofactor>
    <text evidence="7">Binds 1 zinc ion.</text>
</comment>
<dbReference type="RefSeq" id="WP_341397899.1">
    <property type="nucleotide sequence ID" value="NZ_JBBUTI010000003.1"/>
</dbReference>
<dbReference type="Pfam" id="PF02130">
    <property type="entry name" value="YbeY"/>
    <property type="match status" value="1"/>
</dbReference>
<dbReference type="PANTHER" id="PTHR46986:SF1">
    <property type="entry name" value="ENDORIBONUCLEASE YBEY, CHLOROPLASTIC"/>
    <property type="match status" value="1"/>
</dbReference>
<evidence type="ECO:0000256" key="6">
    <source>
        <dbReference type="ARBA" id="ARBA00022833"/>
    </source>
</evidence>
<feature type="binding site" evidence="7">
    <location>
        <position position="112"/>
    </location>
    <ligand>
        <name>Zn(2+)</name>
        <dbReference type="ChEBI" id="CHEBI:29105"/>
        <note>catalytic</note>
    </ligand>
</feature>
<evidence type="ECO:0000256" key="7">
    <source>
        <dbReference type="HAMAP-Rule" id="MF_00009"/>
    </source>
</evidence>
<comment type="caution">
    <text evidence="8">The sequence shown here is derived from an EMBL/GenBank/DDBJ whole genome shotgun (WGS) entry which is preliminary data.</text>
</comment>
<dbReference type="SUPFAM" id="SSF55486">
    <property type="entry name" value="Metalloproteases ('zincins'), catalytic domain"/>
    <property type="match status" value="1"/>
</dbReference>
<proteinExistence type="inferred from homology"/>
<comment type="similarity">
    <text evidence="1 7">Belongs to the endoribonuclease YbeY family.</text>
</comment>
<name>A0ABU9C1F9_9BURK</name>
<keyword evidence="7" id="KW-0963">Cytoplasm</keyword>
<keyword evidence="9" id="KW-1185">Reference proteome</keyword>
<feature type="binding site" evidence="7">
    <location>
        <position position="116"/>
    </location>
    <ligand>
        <name>Zn(2+)</name>
        <dbReference type="ChEBI" id="CHEBI:29105"/>
        <note>catalytic</note>
    </ligand>
</feature>
<protein>
    <recommendedName>
        <fullName evidence="7">Endoribonuclease YbeY</fullName>
        <ecNumber evidence="7">3.1.-.-</ecNumber>
    </recommendedName>
</protein>
<dbReference type="InterPro" id="IPR002036">
    <property type="entry name" value="YbeY"/>
</dbReference>
<comment type="subcellular location">
    <subcellularLocation>
        <location evidence="7">Cytoplasm</location>
    </subcellularLocation>
</comment>
<dbReference type="PROSITE" id="PS01306">
    <property type="entry name" value="UPF0054"/>
    <property type="match status" value="1"/>
</dbReference>
<evidence type="ECO:0000256" key="4">
    <source>
        <dbReference type="ARBA" id="ARBA00022759"/>
    </source>
</evidence>
<dbReference type="EC" id="3.1.-.-" evidence="7"/>
<evidence type="ECO:0000256" key="3">
    <source>
        <dbReference type="ARBA" id="ARBA00022723"/>
    </source>
</evidence>
<evidence type="ECO:0000313" key="9">
    <source>
        <dbReference type="Proteomes" id="UP001379945"/>
    </source>
</evidence>
<evidence type="ECO:0000256" key="2">
    <source>
        <dbReference type="ARBA" id="ARBA00022722"/>
    </source>
</evidence>
<keyword evidence="3 7" id="KW-0479">Metal-binding</keyword>
<dbReference type="NCBIfam" id="TIGR00043">
    <property type="entry name" value="rRNA maturation RNase YbeY"/>
    <property type="match status" value="1"/>
</dbReference>
<accession>A0ABU9C1F9</accession>
<organism evidence="8 9">
    <name type="scientific">Ideonella margarita</name>
    <dbReference type="NCBI Taxonomy" id="2984191"/>
    <lineage>
        <taxon>Bacteria</taxon>
        <taxon>Pseudomonadati</taxon>
        <taxon>Pseudomonadota</taxon>
        <taxon>Betaproteobacteria</taxon>
        <taxon>Burkholderiales</taxon>
        <taxon>Sphaerotilaceae</taxon>
        <taxon>Ideonella</taxon>
    </lineage>
</organism>
<dbReference type="Proteomes" id="UP001379945">
    <property type="component" value="Unassembled WGS sequence"/>
</dbReference>
<dbReference type="InterPro" id="IPR020549">
    <property type="entry name" value="YbeY_CS"/>
</dbReference>
<keyword evidence="2 7" id="KW-0540">Nuclease</keyword>
<sequence length="155" mass="17163">MSKAALPELTLSLQFADPSHRALLPRHKVIRWMRAALENPGEIAVRIVGAEEGQTLNREYRQKDYATNVLTFDYEHEPVVQADLILCAPVVEREAAELGISVADHYAHLLVHGTLHAQGYDHEDDGEEAEAMEARETAILLGLGLADPYAGRERG</sequence>
<dbReference type="Gene3D" id="3.40.390.30">
    <property type="entry name" value="Metalloproteases ('zincins'), catalytic domain"/>
    <property type="match status" value="1"/>
</dbReference>
<keyword evidence="5 7" id="KW-0378">Hydrolase</keyword>
<dbReference type="PANTHER" id="PTHR46986">
    <property type="entry name" value="ENDORIBONUCLEASE YBEY, CHLOROPLASTIC"/>
    <property type="match status" value="1"/>
</dbReference>
<dbReference type="InterPro" id="IPR023091">
    <property type="entry name" value="MetalPrtase_cat_dom_sf_prd"/>
</dbReference>
<comment type="function">
    <text evidence="7">Single strand-specific metallo-endoribonuclease involved in late-stage 70S ribosome quality control and in maturation of the 3' terminus of the 16S rRNA.</text>
</comment>
<gene>
    <name evidence="7 8" type="primary">ybeY</name>
    <name evidence="8" type="ORF">AACH00_04580</name>
</gene>
<evidence type="ECO:0000256" key="5">
    <source>
        <dbReference type="ARBA" id="ARBA00022801"/>
    </source>
</evidence>
<dbReference type="HAMAP" id="MF_00009">
    <property type="entry name" value="Endoribonucl_YbeY"/>
    <property type="match status" value="1"/>
</dbReference>
<keyword evidence="6 7" id="KW-0862">Zinc</keyword>
<dbReference type="EMBL" id="JBBUTI010000003">
    <property type="protein sequence ID" value="MEK8045618.1"/>
    <property type="molecule type" value="Genomic_DNA"/>
</dbReference>